<dbReference type="InterPro" id="IPR008547">
    <property type="entry name" value="DUF829_TMEM53"/>
</dbReference>
<sequence>MEINYIKNPFYSGTNDKELPIVVLLVGNNEPNLKIISKQWFERGFNCLINSPMDVLVGNNEERAIEIVKFIDDYFRGDDGFQRILCFQSISNGTVLFGHFLKYIQDNEEYLYLMRIIRATIIDNSSTENENDFLYNNFLSYQLFLSNKSTSINTNTTTTNYQYLISPLNTWNHVIIHSKNDYSVKSHSINSFIKSIKLNLPNLKYIYSNKNNDENFDIDDNEISIINAQSKYSYNTYLIEKVFDTGSNSFNFKQSLNEYQKVVNQLIDIVYMNQKKILCKL</sequence>
<comment type="caution">
    <text evidence="1">The sequence shown here is derived from an EMBL/GenBank/DDBJ whole genome shotgun (WGS) entry which is preliminary data.</text>
</comment>
<accession>A0AAN7U1E4</accession>
<dbReference type="PANTHER" id="PTHR12265">
    <property type="entry name" value="TRANSMEMBRANE PROTEIN 53"/>
    <property type="match status" value="1"/>
</dbReference>
<reference evidence="1 2" key="1">
    <citation type="submission" date="2023-11" db="EMBL/GenBank/DDBJ databases">
        <title>Dfirmibasis_genome.</title>
        <authorList>
            <person name="Edelbroek B."/>
            <person name="Kjellin J."/>
            <person name="Jerlstrom-Hultqvist J."/>
            <person name="Soderbom F."/>
        </authorList>
    </citation>
    <scope>NUCLEOTIDE SEQUENCE [LARGE SCALE GENOMIC DNA]</scope>
    <source>
        <strain evidence="1 2">TNS-C-14</strain>
    </source>
</reference>
<dbReference type="AlphaFoldDB" id="A0AAN7U1E4"/>
<evidence type="ECO:0000313" key="2">
    <source>
        <dbReference type="Proteomes" id="UP001344447"/>
    </source>
</evidence>
<gene>
    <name evidence="1" type="ORF">RB653_009113</name>
</gene>
<dbReference type="Proteomes" id="UP001344447">
    <property type="component" value="Unassembled WGS sequence"/>
</dbReference>
<keyword evidence="2" id="KW-1185">Reference proteome</keyword>
<evidence type="ECO:0000313" key="1">
    <source>
        <dbReference type="EMBL" id="KAK5579430.1"/>
    </source>
</evidence>
<organism evidence="1 2">
    <name type="scientific">Dictyostelium firmibasis</name>
    <dbReference type="NCBI Taxonomy" id="79012"/>
    <lineage>
        <taxon>Eukaryota</taxon>
        <taxon>Amoebozoa</taxon>
        <taxon>Evosea</taxon>
        <taxon>Eumycetozoa</taxon>
        <taxon>Dictyostelia</taxon>
        <taxon>Dictyosteliales</taxon>
        <taxon>Dictyosteliaceae</taxon>
        <taxon>Dictyostelium</taxon>
    </lineage>
</organism>
<name>A0AAN7U1E4_9MYCE</name>
<proteinExistence type="predicted"/>
<dbReference type="PANTHER" id="PTHR12265:SF16">
    <property type="entry name" value="SERINE HYDROLASE FSH DOMAIN-CONTAINING PROTEIN"/>
    <property type="match status" value="1"/>
</dbReference>
<protein>
    <submittedName>
        <fullName evidence="1">Uncharacterized protein</fullName>
    </submittedName>
</protein>
<dbReference type="EMBL" id="JAVFKY010000003">
    <property type="protein sequence ID" value="KAK5579430.1"/>
    <property type="molecule type" value="Genomic_DNA"/>
</dbReference>